<comment type="similarity">
    <text evidence="1">Belongs to the peptidase S33 family.</text>
</comment>
<dbReference type="SUPFAM" id="SSF53474">
    <property type="entry name" value="alpha/beta-Hydrolases"/>
    <property type="match status" value="1"/>
</dbReference>
<dbReference type="PANTHER" id="PTHR43248">
    <property type="entry name" value="2-SUCCINYL-6-HYDROXY-2,4-CYCLOHEXADIENE-1-CARBOXYLATE SYNTHASE"/>
    <property type="match status" value="1"/>
</dbReference>
<dbReference type="GO" id="GO:0016787">
    <property type="term" value="F:hydrolase activity"/>
    <property type="evidence" value="ECO:0007669"/>
    <property type="project" value="UniProtKB-KW"/>
</dbReference>
<dbReference type="OrthoDB" id="3252468at2"/>
<dbReference type="Gene3D" id="3.40.50.1820">
    <property type="entry name" value="alpha/beta hydrolase"/>
    <property type="match status" value="1"/>
</dbReference>
<dbReference type="PROSITE" id="PS51257">
    <property type="entry name" value="PROKAR_LIPOPROTEIN"/>
    <property type="match status" value="1"/>
</dbReference>
<dbReference type="AlphaFoldDB" id="A0A1H5MSF8"/>
<dbReference type="InterPro" id="IPR051601">
    <property type="entry name" value="Serine_prot/Carboxylest_S33"/>
</dbReference>
<sequence length="503" mass="53623">MVSRPARAWSAVLAAASLTVLTACATSAPMVQPTGNTAAVPDGLEEYYAQEVSWSECGDNFDCAEVSVPMDYDDPDGETISLALKVHRAVDTAQAALFVNPGGPGGSGIEMVENVSTYFGSEVLRQFDVVGFDPRGVGESTAVRCYDSAELEEYFTLEFDLETDQGWTDYVDALTEYGEACEQNTGELIGHVDTVSATRDLDVLRAVLGQSTLTYLGFSYGTFLGAHYAELFPDSVGRLVLDGAVDPSLSYQEITAGQIEGFEVAYRSYLEDCLTGDDCPFSGSVDDAVQQTIDMMDQLADTPVESGEPDRPVTDSDLMNAIIVALYSASSWPTLTSAITALNDGDGSQVRFLSDFAMEREDDGTYPADQGAFRAIDCLDYPVQLDREASMANAEANTENSELFGESLSYGEVGCATMPVSSDAEREEIHAPGTPPIVVIGTTRDPATPYEWAESLADQLESGVFIGYDGDGHTAYGAGSTCVDDAVEAFLLDGVVPEDGLAC</sequence>
<feature type="chain" id="PRO_5011622299" evidence="4">
    <location>
        <begin position="26"/>
        <end position="503"/>
    </location>
</feature>
<proteinExistence type="inferred from homology"/>
<accession>A0A1H5MSF8</accession>
<protein>
    <submittedName>
        <fullName evidence="6">Alpha/beta hydrolase fold</fullName>
    </submittedName>
</protein>
<evidence type="ECO:0000256" key="3">
    <source>
        <dbReference type="ARBA" id="ARBA00022801"/>
    </source>
</evidence>
<dbReference type="EMBL" id="FNTX01000002">
    <property type="protein sequence ID" value="SEE91581.1"/>
    <property type="molecule type" value="Genomic_DNA"/>
</dbReference>
<dbReference type="Pfam" id="PF08386">
    <property type="entry name" value="Abhydrolase_4"/>
    <property type="match status" value="1"/>
</dbReference>
<name>A0A1H5MSF8_9MICO</name>
<dbReference type="InterPro" id="IPR013595">
    <property type="entry name" value="Pept_S33_TAP-like_C"/>
</dbReference>
<evidence type="ECO:0000259" key="5">
    <source>
        <dbReference type="Pfam" id="PF08386"/>
    </source>
</evidence>
<keyword evidence="2 4" id="KW-0732">Signal</keyword>
<dbReference type="InterPro" id="IPR029058">
    <property type="entry name" value="AB_hydrolase_fold"/>
</dbReference>
<gene>
    <name evidence="6" type="ORF">SAMN04488554_3561</name>
</gene>
<evidence type="ECO:0000313" key="6">
    <source>
        <dbReference type="EMBL" id="SEE91581.1"/>
    </source>
</evidence>
<dbReference type="RefSeq" id="WP_139177836.1">
    <property type="nucleotide sequence ID" value="NZ_FNTX01000002.1"/>
</dbReference>
<feature type="domain" description="Peptidase S33 tripeptidyl aminopeptidase-like C-terminal" evidence="5">
    <location>
        <begin position="402"/>
        <end position="503"/>
    </location>
</feature>
<keyword evidence="3 6" id="KW-0378">Hydrolase</keyword>
<evidence type="ECO:0000256" key="4">
    <source>
        <dbReference type="SAM" id="SignalP"/>
    </source>
</evidence>
<reference evidence="7" key="1">
    <citation type="submission" date="2016-10" db="EMBL/GenBank/DDBJ databases">
        <authorList>
            <person name="Varghese N."/>
            <person name="Submissions S."/>
        </authorList>
    </citation>
    <scope>NUCLEOTIDE SEQUENCE [LARGE SCALE GENOMIC DNA]</scope>
    <source>
        <strain evidence="7">DSM 21368</strain>
    </source>
</reference>
<feature type="signal peptide" evidence="4">
    <location>
        <begin position="1"/>
        <end position="25"/>
    </location>
</feature>
<evidence type="ECO:0000256" key="1">
    <source>
        <dbReference type="ARBA" id="ARBA00010088"/>
    </source>
</evidence>
<evidence type="ECO:0000256" key="2">
    <source>
        <dbReference type="ARBA" id="ARBA00022729"/>
    </source>
</evidence>
<organism evidence="6 7">
    <name type="scientific">Ruania alba</name>
    <dbReference type="NCBI Taxonomy" id="648782"/>
    <lineage>
        <taxon>Bacteria</taxon>
        <taxon>Bacillati</taxon>
        <taxon>Actinomycetota</taxon>
        <taxon>Actinomycetes</taxon>
        <taxon>Micrococcales</taxon>
        <taxon>Ruaniaceae</taxon>
        <taxon>Ruania</taxon>
    </lineage>
</organism>
<dbReference type="STRING" id="648782.SAMN04488554_3561"/>
<keyword evidence="7" id="KW-1185">Reference proteome</keyword>
<dbReference type="Proteomes" id="UP000199220">
    <property type="component" value="Unassembled WGS sequence"/>
</dbReference>
<evidence type="ECO:0000313" key="7">
    <source>
        <dbReference type="Proteomes" id="UP000199220"/>
    </source>
</evidence>
<dbReference type="PANTHER" id="PTHR43248:SF29">
    <property type="entry name" value="TRIPEPTIDYL AMINOPEPTIDASE"/>
    <property type="match status" value="1"/>
</dbReference>